<gene>
    <name evidence="12" type="ORF">ESB00_01210</name>
</gene>
<dbReference type="Gene3D" id="3.20.20.80">
    <property type="entry name" value="Glycosidases"/>
    <property type="match status" value="1"/>
</dbReference>
<evidence type="ECO:0000256" key="5">
    <source>
        <dbReference type="ARBA" id="ARBA00023295"/>
    </source>
</evidence>
<dbReference type="SUPFAM" id="SSF49303">
    <property type="entry name" value="beta-Galactosidase/glucuronidase domain"/>
    <property type="match status" value="2"/>
</dbReference>
<feature type="signal peptide" evidence="7">
    <location>
        <begin position="1"/>
        <end position="22"/>
    </location>
</feature>
<evidence type="ECO:0000256" key="3">
    <source>
        <dbReference type="ARBA" id="ARBA00012756"/>
    </source>
</evidence>
<dbReference type="InterPro" id="IPR013783">
    <property type="entry name" value="Ig-like_fold"/>
</dbReference>
<feature type="chain" id="PRO_5020924096" description="beta-galactosidase" evidence="7">
    <location>
        <begin position="23"/>
        <end position="965"/>
    </location>
</feature>
<dbReference type="Pfam" id="PF02929">
    <property type="entry name" value="Bgal_small_N"/>
    <property type="match status" value="1"/>
</dbReference>
<dbReference type="GO" id="GO:0005990">
    <property type="term" value="P:lactose catabolic process"/>
    <property type="evidence" value="ECO:0007669"/>
    <property type="project" value="TreeGrafter"/>
</dbReference>
<name>A0A4V1M688_9BACT</name>
<evidence type="ECO:0000256" key="4">
    <source>
        <dbReference type="ARBA" id="ARBA00022801"/>
    </source>
</evidence>
<feature type="domain" description="Glycosyl hydrolases family 2 sugar binding" evidence="10">
    <location>
        <begin position="53"/>
        <end position="194"/>
    </location>
</feature>
<dbReference type="PRINTS" id="PR00132">
    <property type="entry name" value="GLHYDRLASE2"/>
</dbReference>
<comment type="catalytic activity">
    <reaction evidence="1">
        <text>Hydrolysis of terminal non-reducing beta-D-galactose residues in beta-D-galactosides.</text>
        <dbReference type="EC" id="3.2.1.23"/>
    </reaction>
</comment>
<evidence type="ECO:0000256" key="1">
    <source>
        <dbReference type="ARBA" id="ARBA00001412"/>
    </source>
</evidence>
<dbReference type="InterPro" id="IPR006101">
    <property type="entry name" value="Glyco_hydro_2"/>
</dbReference>
<evidence type="ECO:0000259" key="9">
    <source>
        <dbReference type="Pfam" id="PF02836"/>
    </source>
</evidence>
<evidence type="ECO:0000256" key="6">
    <source>
        <dbReference type="ARBA" id="ARBA00032230"/>
    </source>
</evidence>
<proteinExistence type="inferred from homology"/>
<evidence type="ECO:0000259" key="10">
    <source>
        <dbReference type="Pfam" id="PF02837"/>
    </source>
</evidence>
<keyword evidence="5" id="KW-0326">Glycosidase</keyword>
<dbReference type="InterPro" id="IPR014718">
    <property type="entry name" value="GH-type_carb-bd"/>
</dbReference>
<dbReference type="InterPro" id="IPR050347">
    <property type="entry name" value="Bact_Beta-galactosidase"/>
</dbReference>
<feature type="domain" description="Beta galactosidase small chain/" evidence="11">
    <location>
        <begin position="716"/>
        <end position="891"/>
    </location>
</feature>
<reference evidence="12 13" key="1">
    <citation type="submission" date="2019-01" db="EMBL/GenBank/DDBJ databases">
        <title>Lacunisphaera sp. strain TWA-58.</title>
        <authorList>
            <person name="Chen W.-M."/>
        </authorList>
    </citation>
    <scope>NUCLEOTIDE SEQUENCE [LARGE SCALE GENOMIC DNA]</scope>
    <source>
        <strain evidence="12 13">TWA-58</strain>
    </source>
</reference>
<keyword evidence="13" id="KW-1185">Reference proteome</keyword>
<dbReference type="Gene3D" id="2.60.120.260">
    <property type="entry name" value="Galactose-binding domain-like"/>
    <property type="match status" value="1"/>
</dbReference>
<dbReference type="PANTHER" id="PTHR46323:SF2">
    <property type="entry name" value="BETA-GALACTOSIDASE"/>
    <property type="match status" value="1"/>
</dbReference>
<dbReference type="AlphaFoldDB" id="A0A4V1M688"/>
<protein>
    <recommendedName>
        <fullName evidence="3">beta-galactosidase</fullName>
        <ecNumber evidence="3">3.2.1.23</ecNumber>
    </recommendedName>
    <alternativeName>
        <fullName evidence="6">Lactase</fullName>
    </alternativeName>
</protein>
<dbReference type="GO" id="GO:0004565">
    <property type="term" value="F:beta-galactosidase activity"/>
    <property type="evidence" value="ECO:0007669"/>
    <property type="project" value="UniProtKB-EC"/>
</dbReference>
<sequence length="965" mass="107821">MKSFRQLCLLWPLLLASLAARETEIRHLSGTGPENAVKWEFLCTGGRNSGTWTTIPVPSCWEQQGFGTYNYGVNHRPGRDKPNPPPLADEEGHYRHTFRVPAEWRDRAVRIVFDGVMTDAEVKINGRSAGPVHQGSFYRFHHDITALLDFAGDNRLEVVVRKKSANESVNRAERLGDYWLFGGIFRPVWLEARPRDAIEWTGIDARADGTFTADIHLGAPAAKAGRVTAVVTDLAGRELGSPLTADFAAGATKATVTGRFANPALWTAETPNLHRAKFTLALESAKVEPALRAGLVDNHTVTERFGFRTFEVRPNDGLYLNGAKIILKGVNRHCFNPDTGRTISRAQSYADARLIREMNMNAVRMSHYQPDKHFLEACDELGLYVLNELAGWQGFYDTPTGTRLIGQLVRRDVNHPSILFWDNGNEGGWNTEVDGEFAKWDIQRRPVLHPWAKFSDVDTDHYEPWDSHVKKSAGPMIYLPTEFLHGLYDGGIGAGLRDYWDEMMKHPTVAGGFFWVFADEGVARADQGGRIDNAGNYAPDGIVGPHGEREGSFYTVKEIWSPVQVEMQGSNFEAITLKLKNDYAFTNLKDCTFIWKHVRLPTAGEPGEGRTFTQGAQKGPDVPPGGTGELTISFEHEDLDRNNRLYVTLVDPKGREVLTVSGFTGLRAFHSLPQPRANWAAMMRVPEESLPPDPVKETPRVEETADALIVQARASQFTFSKTTGRLVATTVDGHDWSFLTGPTLLGLKRQDRSFVPIAPEPTLMSVKHDLSTFYGTASITATYENPRMTLHWFVGLEGKVTLNYWMNVQGELDVLGLRFDLPEHVLKSKRWLGYGPYRVWRNRMEGGQYGVHEVAFNDATPGESYAYPEFKGYFRDWEWITLETSAGRLSVSHENSESSPFFGLGKPRDGVNGLLNLPDVGLSFLEIIPAMRNKFHTTDQLGPQSATPVVKDSHSGTVIFRFSPP</sequence>
<feature type="domain" description="Glycoside hydrolase family 2 catalytic" evidence="9">
    <location>
        <begin position="316"/>
        <end position="527"/>
    </location>
</feature>
<evidence type="ECO:0000313" key="12">
    <source>
        <dbReference type="EMBL" id="RXK54549.1"/>
    </source>
</evidence>
<keyword evidence="7" id="KW-0732">Signal</keyword>
<dbReference type="GO" id="GO:0009341">
    <property type="term" value="C:beta-galactosidase complex"/>
    <property type="evidence" value="ECO:0007669"/>
    <property type="project" value="InterPro"/>
</dbReference>
<dbReference type="SUPFAM" id="SSF74650">
    <property type="entry name" value="Galactose mutarotase-like"/>
    <property type="match status" value="1"/>
</dbReference>
<feature type="domain" description="Glycoside hydrolase family 2 immunoglobulin-like beta-sandwich" evidence="8">
    <location>
        <begin position="204"/>
        <end position="286"/>
    </location>
</feature>
<comment type="similarity">
    <text evidence="2">Belongs to the glycosyl hydrolase 2 family.</text>
</comment>
<comment type="caution">
    <text evidence="12">The sequence shown here is derived from an EMBL/GenBank/DDBJ whole genome shotgun (WGS) entry which is preliminary data.</text>
</comment>
<dbReference type="OrthoDB" id="9762066at2"/>
<dbReference type="InterPro" id="IPR011013">
    <property type="entry name" value="Gal_mutarotase_sf_dom"/>
</dbReference>
<organism evidence="12 13">
    <name type="scientific">Oleiharenicola lentus</name>
    <dbReference type="NCBI Taxonomy" id="2508720"/>
    <lineage>
        <taxon>Bacteria</taxon>
        <taxon>Pseudomonadati</taxon>
        <taxon>Verrucomicrobiota</taxon>
        <taxon>Opitutia</taxon>
        <taxon>Opitutales</taxon>
        <taxon>Opitutaceae</taxon>
        <taxon>Oleiharenicola</taxon>
    </lineage>
</organism>
<dbReference type="InterPro" id="IPR004199">
    <property type="entry name" value="B-gal_small/dom_5"/>
</dbReference>
<dbReference type="Gene3D" id="2.70.98.10">
    <property type="match status" value="1"/>
</dbReference>
<dbReference type="InterPro" id="IPR008979">
    <property type="entry name" value="Galactose-bd-like_sf"/>
</dbReference>
<keyword evidence="4" id="KW-0378">Hydrolase</keyword>
<dbReference type="InterPro" id="IPR017853">
    <property type="entry name" value="GH"/>
</dbReference>
<evidence type="ECO:0000256" key="2">
    <source>
        <dbReference type="ARBA" id="ARBA00007401"/>
    </source>
</evidence>
<evidence type="ECO:0000313" key="13">
    <source>
        <dbReference type="Proteomes" id="UP000290218"/>
    </source>
</evidence>
<dbReference type="Pfam" id="PF00703">
    <property type="entry name" value="Glyco_hydro_2"/>
    <property type="match status" value="1"/>
</dbReference>
<dbReference type="Pfam" id="PF02836">
    <property type="entry name" value="Glyco_hydro_2_C"/>
    <property type="match status" value="1"/>
</dbReference>
<dbReference type="Proteomes" id="UP000290218">
    <property type="component" value="Unassembled WGS sequence"/>
</dbReference>
<evidence type="ECO:0000256" key="7">
    <source>
        <dbReference type="SAM" id="SignalP"/>
    </source>
</evidence>
<dbReference type="EC" id="3.2.1.23" evidence="3"/>
<evidence type="ECO:0000259" key="11">
    <source>
        <dbReference type="Pfam" id="PF02929"/>
    </source>
</evidence>
<evidence type="ECO:0000259" key="8">
    <source>
        <dbReference type="Pfam" id="PF00703"/>
    </source>
</evidence>
<dbReference type="SUPFAM" id="SSF51445">
    <property type="entry name" value="(Trans)glycosidases"/>
    <property type="match status" value="1"/>
</dbReference>
<dbReference type="Gene3D" id="2.60.40.10">
    <property type="entry name" value="Immunoglobulins"/>
    <property type="match status" value="2"/>
</dbReference>
<dbReference type="InterPro" id="IPR036156">
    <property type="entry name" value="Beta-gal/glucu_dom_sf"/>
</dbReference>
<dbReference type="SUPFAM" id="SSF49785">
    <property type="entry name" value="Galactose-binding domain-like"/>
    <property type="match status" value="1"/>
</dbReference>
<accession>A0A4V1M688</accession>
<dbReference type="PANTHER" id="PTHR46323">
    <property type="entry name" value="BETA-GALACTOSIDASE"/>
    <property type="match status" value="1"/>
</dbReference>
<dbReference type="InterPro" id="IPR006104">
    <property type="entry name" value="Glyco_hydro_2_N"/>
</dbReference>
<dbReference type="InterPro" id="IPR006102">
    <property type="entry name" value="Ig-like_GH2"/>
</dbReference>
<dbReference type="InterPro" id="IPR006103">
    <property type="entry name" value="Glyco_hydro_2_cat"/>
</dbReference>
<dbReference type="GO" id="GO:0030246">
    <property type="term" value="F:carbohydrate binding"/>
    <property type="evidence" value="ECO:0007669"/>
    <property type="project" value="InterPro"/>
</dbReference>
<dbReference type="RefSeq" id="WP_129045913.1">
    <property type="nucleotide sequence ID" value="NZ_SDHX01000001.1"/>
</dbReference>
<dbReference type="Pfam" id="PF02837">
    <property type="entry name" value="Glyco_hydro_2_N"/>
    <property type="match status" value="1"/>
</dbReference>
<dbReference type="EMBL" id="SDHX01000001">
    <property type="protein sequence ID" value="RXK54549.1"/>
    <property type="molecule type" value="Genomic_DNA"/>
</dbReference>